<evidence type="ECO:0000256" key="1">
    <source>
        <dbReference type="SAM" id="MobiDB-lite"/>
    </source>
</evidence>
<gene>
    <name evidence="2" type="ORF">PT974_08782</name>
</gene>
<sequence length="298" mass="33828">MCTGKEIYCQDNRCRRLVGWHILEPCGESKFCDFPSQHASSDGDLSWGAFHYCCNELRIIQRQRSKYRICAYCVRRLMDLMATNLKTWAEGAREESERLEETVTDHLMLRRRKRASRDEGGREERKQESAPTIDFEPVFNFDINEWPASNNNGSGSALTFTNPFDPSSMSTLGVYFDGPSTYHVTTLDSDQQDSMVYQGRLNFEDFLTEGLESQLASSQEVEIKASEEIPILQHEQNEAVTVASPRDEILLPADDFQASVLEFDENLWNTIVPPGGDCVSDFQDTGLEDGDLMYPPTG</sequence>
<organism evidence="2 3">
    <name type="scientific">Cladobotryum mycophilum</name>
    <dbReference type="NCBI Taxonomy" id="491253"/>
    <lineage>
        <taxon>Eukaryota</taxon>
        <taxon>Fungi</taxon>
        <taxon>Dikarya</taxon>
        <taxon>Ascomycota</taxon>
        <taxon>Pezizomycotina</taxon>
        <taxon>Sordariomycetes</taxon>
        <taxon>Hypocreomycetidae</taxon>
        <taxon>Hypocreales</taxon>
        <taxon>Hypocreaceae</taxon>
        <taxon>Cladobotryum</taxon>
    </lineage>
</organism>
<evidence type="ECO:0000313" key="2">
    <source>
        <dbReference type="EMBL" id="KAK5990514.1"/>
    </source>
</evidence>
<dbReference type="EMBL" id="JAVFKD010000014">
    <property type="protein sequence ID" value="KAK5990514.1"/>
    <property type="molecule type" value="Genomic_DNA"/>
</dbReference>
<protein>
    <submittedName>
        <fullName evidence="2">Uncharacterized protein</fullName>
    </submittedName>
</protein>
<dbReference type="Proteomes" id="UP001338125">
    <property type="component" value="Unassembled WGS sequence"/>
</dbReference>
<feature type="region of interest" description="Disordered" evidence="1">
    <location>
        <begin position="110"/>
        <end position="131"/>
    </location>
</feature>
<accession>A0ABR0SEW5</accession>
<reference evidence="2 3" key="1">
    <citation type="submission" date="2024-01" db="EMBL/GenBank/DDBJ databases">
        <title>Complete genome of Cladobotryum mycophilum ATHUM6906.</title>
        <authorList>
            <person name="Christinaki A.C."/>
            <person name="Myridakis A.I."/>
            <person name="Kouvelis V.N."/>
        </authorList>
    </citation>
    <scope>NUCLEOTIDE SEQUENCE [LARGE SCALE GENOMIC DNA]</scope>
    <source>
        <strain evidence="2 3">ATHUM6906</strain>
    </source>
</reference>
<proteinExistence type="predicted"/>
<name>A0ABR0SEW5_9HYPO</name>
<keyword evidence="3" id="KW-1185">Reference proteome</keyword>
<feature type="compositionally biased region" description="Basic and acidic residues" evidence="1">
    <location>
        <begin position="116"/>
        <end position="128"/>
    </location>
</feature>
<comment type="caution">
    <text evidence="2">The sequence shown here is derived from an EMBL/GenBank/DDBJ whole genome shotgun (WGS) entry which is preliminary data.</text>
</comment>
<evidence type="ECO:0000313" key="3">
    <source>
        <dbReference type="Proteomes" id="UP001338125"/>
    </source>
</evidence>